<keyword evidence="1" id="KW-0472">Membrane</keyword>
<evidence type="ECO:0000313" key="2">
    <source>
        <dbReference type="EMBL" id="GAF89186.1"/>
    </source>
</evidence>
<gene>
    <name evidence="2" type="ORF">S01H1_27352</name>
</gene>
<feature type="non-terminal residue" evidence="2">
    <location>
        <position position="1"/>
    </location>
</feature>
<feature type="non-terminal residue" evidence="2">
    <location>
        <position position="280"/>
    </location>
</feature>
<sequence>LEGLQKLTLTKSTSGQESLAFVGSITRGFFGRRYVYKVEFGPFETGFEIETSIGEVLTTLKPKFPGGDALVNVAPSRKDIYLIVEPDFHNSMETGWRYANVMSFRRFLKILPFKIIPTNDRRIARGRLKALVPERGELVNELRTIFSEIVNAGSKDSFVLATDLRSTDSEGLLQLTPESIPILFTHDPSAIVVWNPGHGDGRHEIRHFTGMSQLDLFKARRDLMTRSSPAGDRGEEKIPKRGIHWGVKLSIGVIIICIFGPILLDMITPPQPAEPPAVTK</sequence>
<protein>
    <submittedName>
        <fullName evidence="2">Uncharacterized protein</fullName>
    </submittedName>
</protein>
<keyword evidence="1" id="KW-0812">Transmembrane</keyword>
<accession>X0TPK3</accession>
<comment type="caution">
    <text evidence="2">The sequence shown here is derived from an EMBL/GenBank/DDBJ whole genome shotgun (WGS) entry which is preliminary data.</text>
</comment>
<dbReference type="EMBL" id="BARS01016646">
    <property type="protein sequence ID" value="GAF89186.1"/>
    <property type="molecule type" value="Genomic_DNA"/>
</dbReference>
<organism evidence="2">
    <name type="scientific">marine sediment metagenome</name>
    <dbReference type="NCBI Taxonomy" id="412755"/>
    <lineage>
        <taxon>unclassified sequences</taxon>
        <taxon>metagenomes</taxon>
        <taxon>ecological metagenomes</taxon>
    </lineage>
</organism>
<proteinExistence type="predicted"/>
<reference evidence="2" key="1">
    <citation type="journal article" date="2014" name="Front. Microbiol.">
        <title>High frequency of phylogenetically diverse reductive dehalogenase-homologous genes in deep subseafloor sedimentary metagenomes.</title>
        <authorList>
            <person name="Kawai M."/>
            <person name="Futagami T."/>
            <person name="Toyoda A."/>
            <person name="Takaki Y."/>
            <person name="Nishi S."/>
            <person name="Hori S."/>
            <person name="Arai W."/>
            <person name="Tsubouchi T."/>
            <person name="Morono Y."/>
            <person name="Uchiyama I."/>
            <person name="Ito T."/>
            <person name="Fujiyama A."/>
            <person name="Inagaki F."/>
            <person name="Takami H."/>
        </authorList>
    </citation>
    <scope>NUCLEOTIDE SEQUENCE</scope>
    <source>
        <strain evidence="2">Expedition CK06-06</strain>
    </source>
</reference>
<keyword evidence="1" id="KW-1133">Transmembrane helix</keyword>
<feature type="transmembrane region" description="Helical" evidence="1">
    <location>
        <begin position="245"/>
        <end position="264"/>
    </location>
</feature>
<evidence type="ECO:0000256" key="1">
    <source>
        <dbReference type="SAM" id="Phobius"/>
    </source>
</evidence>
<dbReference type="AlphaFoldDB" id="X0TPK3"/>
<name>X0TPK3_9ZZZZ</name>